<dbReference type="EMBL" id="CYRY02030581">
    <property type="protein sequence ID" value="VCX04442.1"/>
    <property type="molecule type" value="Genomic_DNA"/>
</dbReference>
<dbReference type="AlphaFoldDB" id="A0A9X9LYX2"/>
<evidence type="ECO:0000256" key="1">
    <source>
        <dbReference type="SAM" id="MobiDB-lite"/>
    </source>
</evidence>
<evidence type="ECO:0000313" key="3">
    <source>
        <dbReference type="Proteomes" id="UP000269945"/>
    </source>
</evidence>
<accession>A0A9X9LYX2</accession>
<proteinExistence type="predicted"/>
<organism evidence="2 3">
    <name type="scientific">Gulo gulo</name>
    <name type="common">Wolverine</name>
    <name type="synonym">Gluton</name>
    <dbReference type="NCBI Taxonomy" id="48420"/>
    <lineage>
        <taxon>Eukaryota</taxon>
        <taxon>Metazoa</taxon>
        <taxon>Chordata</taxon>
        <taxon>Craniata</taxon>
        <taxon>Vertebrata</taxon>
        <taxon>Euteleostomi</taxon>
        <taxon>Mammalia</taxon>
        <taxon>Eutheria</taxon>
        <taxon>Laurasiatheria</taxon>
        <taxon>Carnivora</taxon>
        <taxon>Caniformia</taxon>
        <taxon>Musteloidea</taxon>
        <taxon>Mustelidae</taxon>
        <taxon>Guloninae</taxon>
        <taxon>Gulo</taxon>
    </lineage>
</organism>
<keyword evidence="3" id="KW-1185">Reference proteome</keyword>
<reference evidence="2 3" key="1">
    <citation type="submission" date="2018-10" db="EMBL/GenBank/DDBJ databases">
        <authorList>
            <person name="Ekblom R."/>
            <person name="Jareborg N."/>
        </authorList>
    </citation>
    <scope>NUCLEOTIDE SEQUENCE [LARGE SCALE GENOMIC DNA]</scope>
    <source>
        <tissue evidence="2">Muscle</tissue>
    </source>
</reference>
<feature type="region of interest" description="Disordered" evidence="1">
    <location>
        <begin position="1"/>
        <end position="21"/>
    </location>
</feature>
<comment type="caution">
    <text evidence="2">The sequence shown here is derived from an EMBL/GenBank/DDBJ whole genome shotgun (WGS) entry which is preliminary data.</text>
</comment>
<dbReference type="Proteomes" id="UP000269945">
    <property type="component" value="Unassembled WGS sequence"/>
</dbReference>
<evidence type="ECO:0000313" key="2">
    <source>
        <dbReference type="EMBL" id="VCX04442.1"/>
    </source>
</evidence>
<name>A0A9X9LYX2_GULGU</name>
<sequence>MQSRQQQQLQQRQNKKPGPRLLCYPSQIAEHQLPSQALKPETHQFKLDTNGNLNFQIKDRLSNVPKVLVIHNFPHFLLL</sequence>
<gene>
    <name evidence="2" type="ORF">BN2614_LOCUS1</name>
</gene>
<feature type="compositionally biased region" description="Low complexity" evidence="1">
    <location>
        <begin position="1"/>
        <end position="12"/>
    </location>
</feature>
<protein>
    <submittedName>
        <fullName evidence="2">Uncharacterized protein</fullName>
    </submittedName>
</protein>